<sequence>MSLIRYQHQQTSSHSTTTGSLPLSLSPSSSPPTLLLTTPSTPSLSHFLPLPSPPSHHPIYSFPLSSYPPPSHHPIYLPLSSYPPPHHPIPPSLYPPPCHHPIYLPTSLTSLQPSSPHLDYLHN</sequence>
<feature type="compositionally biased region" description="Low complexity" evidence="1">
    <location>
        <begin position="11"/>
        <end position="38"/>
    </location>
</feature>
<dbReference type="Proteomes" id="UP001292094">
    <property type="component" value="Unassembled WGS sequence"/>
</dbReference>
<dbReference type="EMBL" id="JAWZYT010006770">
    <property type="protein sequence ID" value="KAK4287558.1"/>
    <property type="molecule type" value="Genomic_DNA"/>
</dbReference>
<accession>A0AAE1NCY4</accession>
<evidence type="ECO:0000313" key="2">
    <source>
        <dbReference type="EMBL" id="KAK4287558.1"/>
    </source>
</evidence>
<evidence type="ECO:0000313" key="3">
    <source>
        <dbReference type="Proteomes" id="UP001292094"/>
    </source>
</evidence>
<dbReference type="AlphaFoldDB" id="A0AAE1NCY4"/>
<gene>
    <name evidence="2" type="ORF">Pmani_039372</name>
</gene>
<evidence type="ECO:0000256" key="1">
    <source>
        <dbReference type="SAM" id="MobiDB-lite"/>
    </source>
</evidence>
<organism evidence="2 3">
    <name type="scientific">Petrolisthes manimaculis</name>
    <dbReference type="NCBI Taxonomy" id="1843537"/>
    <lineage>
        <taxon>Eukaryota</taxon>
        <taxon>Metazoa</taxon>
        <taxon>Ecdysozoa</taxon>
        <taxon>Arthropoda</taxon>
        <taxon>Crustacea</taxon>
        <taxon>Multicrustacea</taxon>
        <taxon>Malacostraca</taxon>
        <taxon>Eumalacostraca</taxon>
        <taxon>Eucarida</taxon>
        <taxon>Decapoda</taxon>
        <taxon>Pleocyemata</taxon>
        <taxon>Anomura</taxon>
        <taxon>Galatheoidea</taxon>
        <taxon>Porcellanidae</taxon>
        <taxon>Petrolisthes</taxon>
    </lineage>
</organism>
<proteinExistence type="predicted"/>
<feature type="region of interest" description="Disordered" evidence="1">
    <location>
        <begin position="1"/>
        <end position="38"/>
    </location>
</feature>
<comment type="caution">
    <text evidence="2">The sequence shown here is derived from an EMBL/GenBank/DDBJ whole genome shotgun (WGS) entry which is preliminary data.</text>
</comment>
<reference evidence="2" key="1">
    <citation type="submission" date="2023-11" db="EMBL/GenBank/DDBJ databases">
        <title>Genome assemblies of two species of porcelain crab, Petrolisthes cinctipes and Petrolisthes manimaculis (Anomura: Porcellanidae).</title>
        <authorList>
            <person name="Angst P."/>
        </authorList>
    </citation>
    <scope>NUCLEOTIDE SEQUENCE</scope>
    <source>
        <strain evidence="2">PB745_02</strain>
        <tissue evidence="2">Gill</tissue>
    </source>
</reference>
<protein>
    <submittedName>
        <fullName evidence="2">Uncharacterized protein</fullName>
    </submittedName>
</protein>
<name>A0AAE1NCY4_9EUCA</name>
<keyword evidence="3" id="KW-1185">Reference proteome</keyword>